<feature type="domain" description="Orc1-like AAA ATPase" evidence="2">
    <location>
        <begin position="81"/>
        <end position="224"/>
    </location>
</feature>
<proteinExistence type="predicted"/>
<accession>A0A2K8UBC4</accession>
<dbReference type="InterPro" id="IPR041664">
    <property type="entry name" value="AAA_16"/>
</dbReference>
<reference evidence="3 4" key="1">
    <citation type="submission" date="2017-03" db="EMBL/GenBank/DDBJ databases">
        <title>Complete genome sequence of Candidatus 'Thiodictyon syntrophicum' sp. nov. strain Cad16T, a photolithoautotroph purple sulfur bacterium isolated from an alpine meromictic lake.</title>
        <authorList>
            <person name="Luedin S.M."/>
            <person name="Pothier J.F."/>
            <person name="Danza F."/>
            <person name="Storelli N."/>
            <person name="Wittwer M."/>
            <person name="Tonolla M."/>
        </authorList>
    </citation>
    <scope>NUCLEOTIDE SEQUENCE [LARGE SCALE GENOMIC DNA]</scope>
    <source>
        <strain evidence="3 4">Cad16T</strain>
    </source>
</reference>
<sequence>MSCSAVPGAWARPRSCSAWPRRRRGTGWSPAWRTWAGSTRPRPSSCATTGGATMPAETPALSATVKYNPHLWGPAELRAIFVVRTRELADLLRLLRGTAPGAMPQHLLITGARGMGKTTLLRRLALAVEDDPALAAGWIPVTFPEEQYTVSTLAELWRNVLDALADTRARQGAPAAELDQLDREIARIGDLSAAQREGAALASLDAWVRTNERRLLLLIDSTDLLLANLAGTTEAGALRGAKARQGTPIDGGATPLWRLRKTLSHDPAIFWLGASYQSLESNHAYQDAFWDFFQLIELRALTVAEMREAMLALARTFGVGRGLTGEAAVQEMARNLDTRPERLKALRAITGGNPRTTVMLYELFAAGGADDVHSDLRRLLDTMTPLYKARMETLSDQARKLLAHLMEHWAPISARRLGEVSGIATNTVSGQLARLEAKGLVEKARLSGTKRTGYQAASGCSMSGI</sequence>
<name>A0A2K8UBC4_9GAMM</name>
<organism evidence="3 4">
    <name type="scientific">Candidatus Thiodictyon syntrophicum</name>
    <dbReference type="NCBI Taxonomy" id="1166950"/>
    <lineage>
        <taxon>Bacteria</taxon>
        <taxon>Pseudomonadati</taxon>
        <taxon>Pseudomonadota</taxon>
        <taxon>Gammaproteobacteria</taxon>
        <taxon>Chromatiales</taxon>
        <taxon>Chromatiaceae</taxon>
        <taxon>Thiodictyon</taxon>
    </lineage>
</organism>
<dbReference type="Gene3D" id="3.40.50.300">
    <property type="entry name" value="P-loop containing nucleotide triphosphate hydrolases"/>
    <property type="match status" value="1"/>
</dbReference>
<evidence type="ECO:0000256" key="1">
    <source>
        <dbReference type="SAM" id="MobiDB-lite"/>
    </source>
</evidence>
<dbReference type="EMBL" id="CP020370">
    <property type="protein sequence ID" value="AUB82878.1"/>
    <property type="molecule type" value="Genomic_DNA"/>
</dbReference>
<evidence type="ECO:0000259" key="2">
    <source>
        <dbReference type="Pfam" id="PF13191"/>
    </source>
</evidence>
<dbReference type="InterPro" id="IPR011991">
    <property type="entry name" value="ArsR-like_HTH"/>
</dbReference>
<evidence type="ECO:0000313" key="3">
    <source>
        <dbReference type="EMBL" id="AUB82878.1"/>
    </source>
</evidence>
<dbReference type="InterPro" id="IPR027417">
    <property type="entry name" value="P-loop_NTPase"/>
</dbReference>
<dbReference type="InterPro" id="IPR036390">
    <property type="entry name" value="WH_DNA-bd_sf"/>
</dbReference>
<dbReference type="SUPFAM" id="SSF52540">
    <property type="entry name" value="P-loop containing nucleoside triphosphate hydrolases"/>
    <property type="match status" value="1"/>
</dbReference>
<feature type="region of interest" description="Disordered" evidence="1">
    <location>
        <begin position="20"/>
        <end position="55"/>
    </location>
</feature>
<dbReference type="Pfam" id="PF13191">
    <property type="entry name" value="AAA_16"/>
    <property type="match status" value="1"/>
</dbReference>
<dbReference type="InterPro" id="IPR036388">
    <property type="entry name" value="WH-like_DNA-bd_sf"/>
</dbReference>
<evidence type="ECO:0000313" key="4">
    <source>
        <dbReference type="Proteomes" id="UP000232638"/>
    </source>
</evidence>
<gene>
    <name evidence="3" type="ORF">THSYN_19315</name>
</gene>
<dbReference type="Proteomes" id="UP000232638">
    <property type="component" value="Chromosome"/>
</dbReference>
<dbReference type="CDD" id="cd00090">
    <property type="entry name" value="HTH_ARSR"/>
    <property type="match status" value="1"/>
</dbReference>
<dbReference type="GO" id="GO:0006355">
    <property type="term" value="P:regulation of DNA-templated transcription"/>
    <property type="evidence" value="ECO:0007669"/>
    <property type="project" value="UniProtKB-ARBA"/>
</dbReference>
<protein>
    <recommendedName>
        <fullName evidence="2">Orc1-like AAA ATPase domain-containing protein</fullName>
    </recommendedName>
</protein>
<keyword evidence="4" id="KW-1185">Reference proteome</keyword>
<dbReference type="KEGG" id="tsy:THSYN_19315"/>
<dbReference type="Gene3D" id="1.10.10.10">
    <property type="entry name" value="Winged helix-like DNA-binding domain superfamily/Winged helix DNA-binding domain"/>
    <property type="match status" value="1"/>
</dbReference>
<dbReference type="AlphaFoldDB" id="A0A2K8UBC4"/>
<dbReference type="SUPFAM" id="SSF46785">
    <property type="entry name" value="Winged helix' DNA-binding domain"/>
    <property type="match status" value="1"/>
</dbReference>
<feature type="compositionally biased region" description="Polar residues" evidence="1">
    <location>
        <begin position="41"/>
        <end position="51"/>
    </location>
</feature>